<gene>
    <name evidence="2" type="ORF">K0M31_006944</name>
</gene>
<proteinExistence type="predicted"/>
<keyword evidence="3" id="KW-1185">Reference proteome</keyword>
<name>A0AA40FRC2_9HYME</name>
<dbReference type="AlphaFoldDB" id="A0AA40FRC2"/>
<reference evidence="2" key="1">
    <citation type="submission" date="2021-10" db="EMBL/GenBank/DDBJ databases">
        <title>Melipona bicolor Genome sequencing and assembly.</title>
        <authorList>
            <person name="Araujo N.S."/>
            <person name="Arias M.C."/>
        </authorList>
    </citation>
    <scope>NUCLEOTIDE SEQUENCE</scope>
    <source>
        <strain evidence="2">USP_2M_L1-L4_2017</strain>
        <tissue evidence="2">Whole body</tissue>
    </source>
</reference>
<accession>A0AA40FRC2</accession>
<evidence type="ECO:0000256" key="1">
    <source>
        <dbReference type="SAM" id="MobiDB-lite"/>
    </source>
</evidence>
<evidence type="ECO:0000313" key="3">
    <source>
        <dbReference type="Proteomes" id="UP001177670"/>
    </source>
</evidence>
<organism evidence="2 3">
    <name type="scientific">Melipona bicolor</name>
    <dbReference type="NCBI Taxonomy" id="60889"/>
    <lineage>
        <taxon>Eukaryota</taxon>
        <taxon>Metazoa</taxon>
        <taxon>Ecdysozoa</taxon>
        <taxon>Arthropoda</taxon>
        <taxon>Hexapoda</taxon>
        <taxon>Insecta</taxon>
        <taxon>Pterygota</taxon>
        <taxon>Neoptera</taxon>
        <taxon>Endopterygota</taxon>
        <taxon>Hymenoptera</taxon>
        <taxon>Apocrita</taxon>
        <taxon>Aculeata</taxon>
        <taxon>Apoidea</taxon>
        <taxon>Anthophila</taxon>
        <taxon>Apidae</taxon>
        <taxon>Melipona</taxon>
    </lineage>
</organism>
<dbReference type="EMBL" id="JAHYIQ010000019">
    <property type="protein sequence ID" value="KAK1123914.1"/>
    <property type="molecule type" value="Genomic_DNA"/>
</dbReference>
<comment type="caution">
    <text evidence="2">The sequence shown here is derived from an EMBL/GenBank/DDBJ whole genome shotgun (WGS) entry which is preliminary data.</text>
</comment>
<protein>
    <submittedName>
        <fullName evidence="2">Uncharacterized protein</fullName>
    </submittedName>
</protein>
<dbReference type="Proteomes" id="UP001177670">
    <property type="component" value="Unassembled WGS sequence"/>
</dbReference>
<evidence type="ECO:0000313" key="2">
    <source>
        <dbReference type="EMBL" id="KAK1123914.1"/>
    </source>
</evidence>
<feature type="region of interest" description="Disordered" evidence="1">
    <location>
        <begin position="24"/>
        <end position="50"/>
    </location>
</feature>
<sequence>MELTQQGVNQETLSACLAIIPPGSVQGEKKAQKPGAKLNKSAPTTLDTEGQKHAVGDVVVRLILETIERGCGKNVVWTKFDEKSQKREGDGRVKVEKAASL</sequence>